<evidence type="ECO:0000313" key="3">
    <source>
        <dbReference type="Proteomes" id="UP001556692"/>
    </source>
</evidence>
<dbReference type="InterPro" id="IPR007401">
    <property type="entry name" value="DUF454"/>
</dbReference>
<dbReference type="PIRSF" id="PIRSF016789">
    <property type="entry name" value="DUF454"/>
    <property type="match status" value="1"/>
</dbReference>
<name>A0ABV3SH16_9HYPH</name>
<keyword evidence="3" id="KW-1185">Reference proteome</keyword>
<dbReference type="Proteomes" id="UP001556692">
    <property type="component" value="Unassembled WGS sequence"/>
</dbReference>
<dbReference type="RefSeq" id="WP_367953920.1">
    <property type="nucleotide sequence ID" value="NZ_JBDPGJ010000002.1"/>
</dbReference>
<dbReference type="EMBL" id="JBDPGJ010000002">
    <property type="protein sequence ID" value="MEX0406052.1"/>
    <property type="molecule type" value="Genomic_DNA"/>
</dbReference>
<feature type="transmembrane region" description="Helical" evidence="1">
    <location>
        <begin position="6"/>
        <end position="39"/>
    </location>
</feature>
<feature type="transmembrane region" description="Helical" evidence="1">
    <location>
        <begin position="96"/>
        <end position="113"/>
    </location>
</feature>
<reference evidence="2 3" key="1">
    <citation type="submission" date="2024-05" db="EMBL/GenBank/DDBJ databases">
        <authorList>
            <person name="Jiang F."/>
        </authorList>
    </citation>
    <scope>NUCLEOTIDE SEQUENCE [LARGE SCALE GENOMIC DNA]</scope>
    <source>
        <strain evidence="2 3">LZ166</strain>
    </source>
</reference>
<gene>
    <name evidence="2" type="ORF">ABGN05_10290</name>
</gene>
<dbReference type="PANTHER" id="PTHR35813:SF1">
    <property type="entry name" value="INNER MEMBRANE PROTEIN YBAN"/>
    <property type="match status" value="1"/>
</dbReference>
<keyword evidence="1" id="KW-0472">Membrane</keyword>
<keyword evidence="1" id="KW-1133">Transmembrane helix</keyword>
<organism evidence="2 3">
    <name type="scientific">Aquibium pacificus</name>
    <dbReference type="NCBI Taxonomy" id="3153579"/>
    <lineage>
        <taxon>Bacteria</taxon>
        <taxon>Pseudomonadati</taxon>
        <taxon>Pseudomonadota</taxon>
        <taxon>Alphaproteobacteria</taxon>
        <taxon>Hyphomicrobiales</taxon>
        <taxon>Phyllobacteriaceae</taxon>
        <taxon>Aquibium</taxon>
    </lineage>
</organism>
<dbReference type="PANTHER" id="PTHR35813">
    <property type="entry name" value="INNER MEMBRANE PROTEIN YBAN"/>
    <property type="match status" value="1"/>
</dbReference>
<evidence type="ECO:0000256" key="1">
    <source>
        <dbReference type="SAM" id="Phobius"/>
    </source>
</evidence>
<keyword evidence="1" id="KW-0812">Transmembrane</keyword>
<proteinExistence type="predicted"/>
<accession>A0ABV3SH16</accession>
<evidence type="ECO:0000313" key="2">
    <source>
        <dbReference type="EMBL" id="MEX0406052.1"/>
    </source>
</evidence>
<sequence>MRYVWLSFGVICVGLGGAGAVLPLLPATPFLLLAAWAFAKSSDRFHDWLMDHPTLGPPIVAWKTRRAISRNAKLLAMASLAASLAISILAGVSSTILAIQLAALVAVAGFILTRREA</sequence>
<comment type="caution">
    <text evidence="2">The sequence shown here is derived from an EMBL/GenBank/DDBJ whole genome shotgun (WGS) entry which is preliminary data.</text>
</comment>
<feature type="transmembrane region" description="Helical" evidence="1">
    <location>
        <begin position="72"/>
        <end position="90"/>
    </location>
</feature>
<protein>
    <submittedName>
        <fullName evidence="2">YbaN family protein</fullName>
    </submittedName>
</protein>
<dbReference type="Pfam" id="PF04304">
    <property type="entry name" value="DUF454"/>
    <property type="match status" value="1"/>
</dbReference>